<comment type="caution">
    <text evidence="1">The sequence shown here is derived from an EMBL/GenBank/DDBJ whole genome shotgun (WGS) entry which is preliminary data.</text>
</comment>
<evidence type="ECO:0000313" key="1">
    <source>
        <dbReference type="EMBL" id="CAG8827607.1"/>
    </source>
</evidence>
<reference evidence="1" key="1">
    <citation type="submission" date="2021-06" db="EMBL/GenBank/DDBJ databases">
        <authorList>
            <person name="Kallberg Y."/>
            <person name="Tangrot J."/>
            <person name="Rosling A."/>
        </authorList>
    </citation>
    <scope>NUCLEOTIDE SEQUENCE</scope>
    <source>
        <strain evidence="1">MA461A</strain>
    </source>
</reference>
<evidence type="ECO:0000313" key="2">
    <source>
        <dbReference type="Proteomes" id="UP000789920"/>
    </source>
</evidence>
<protein>
    <submittedName>
        <fullName evidence="1">16643_t:CDS:1</fullName>
    </submittedName>
</protein>
<name>A0ACA9S8S6_9GLOM</name>
<dbReference type="EMBL" id="CAJVQC010094108">
    <property type="protein sequence ID" value="CAG8827607.1"/>
    <property type="molecule type" value="Genomic_DNA"/>
</dbReference>
<organism evidence="1 2">
    <name type="scientific">Racocetra persica</name>
    <dbReference type="NCBI Taxonomy" id="160502"/>
    <lineage>
        <taxon>Eukaryota</taxon>
        <taxon>Fungi</taxon>
        <taxon>Fungi incertae sedis</taxon>
        <taxon>Mucoromycota</taxon>
        <taxon>Glomeromycotina</taxon>
        <taxon>Glomeromycetes</taxon>
        <taxon>Diversisporales</taxon>
        <taxon>Gigasporaceae</taxon>
        <taxon>Racocetra</taxon>
    </lineage>
</organism>
<accession>A0ACA9S8S6</accession>
<feature type="non-terminal residue" evidence="1">
    <location>
        <position position="1"/>
    </location>
</feature>
<keyword evidence="2" id="KW-1185">Reference proteome</keyword>
<proteinExistence type="predicted"/>
<dbReference type="Proteomes" id="UP000789920">
    <property type="component" value="Unassembled WGS sequence"/>
</dbReference>
<sequence>IQESTKTTNQREWETLGCYLSYFSRCREQAQKEELSFLSSLEILQKYNNQEATVNIYAVINNQPEKNGADNYVLSLQDTRNSFKLEISAADYHQNQEILVEHNELLFTCYVKVTAGKINVFGWQEAREL</sequence>
<gene>
    <name evidence="1" type="ORF">RPERSI_LOCUS27017</name>
</gene>